<proteinExistence type="predicted"/>
<dbReference type="EMBL" id="BOOA01000056">
    <property type="protein sequence ID" value="GIH27492.1"/>
    <property type="molecule type" value="Genomic_DNA"/>
</dbReference>
<keyword evidence="3" id="KW-1185">Reference proteome</keyword>
<gene>
    <name evidence="2" type="ORF">Aph01nite_58020</name>
</gene>
<accession>A0A919QJT7</accession>
<name>A0A919QJT7_9ACTN</name>
<organism evidence="2 3">
    <name type="scientific">Acrocarpospora phusangensis</name>
    <dbReference type="NCBI Taxonomy" id="1070424"/>
    <lineage>
        <taxon>Bacteria</taxon>
        <taxon>Bacillati</taxon>
        <taxon>Actinomycetota</taxon>
        <taxon>Actinomycetes</taxon>
        <taxon>Streptosporangiales</taxon>
        <taxon>Streptosporangiaceae</taxon>
        <taxon>Acrocarpospora</taxon>
    </lineage>
</organism>
<evidence type="ECO:0000313" key="3">
    <source>
        <dbReference type="Proteomes" id="UP000640052"/>
    </source>
</evidence>
<dbReference type="AlphaFoldDB" id="A0A919QJT7"/>
<evidence type="ECO:0000313" key="2">
    <source>
        <dbReference type="EMBL" id="GIH27492.1"/>
    </source>
</evidence>
<evidence type="ECO:0000256" key="1">
    <source>
        <dbReference type="SAM" id="MobiDB-lite"/>
    </source>
</evidence>
<reference evidence="2" key="1">
    <citation type="submission" date="2021-01" db="EMBL/GenBank/DDBJ databases">
        <title>Whole genome shotgun sequence of Acrocarpospora phusangensis NBRC 108782.</title>
        <authorList>
            <person name="Komaki H."/>
            <person name="Tamura T."/>
        </authorList>
    </citation>
    <scope>NUCLEOTIDE SEQUENCE</scope>
    <source>
        <strain evidence="2">NBRC 108782</strain>
    </source>
</reference>
<comment type="caution">
    <text evidence="2">The sequence shown here is derived from an EMBL/GenBank/DDBJ whole genome shotgun (WGS) entry which is preliminary data.</text>
</comment>
<sequence length="64" mass="6816">MNSFDFTDSLGLGEDGALLPTFAVREPGSLSASTTDATPPRIATPKIRASQRKTVTPEVFGLYD</sequence>
<protein>
    <submittedName>
        <fullName evidence="2">Uncharacterized protein</fullName>
    </submittedName>
</protein>
<dbReference type="Proteomes" id="UP000640052">
    <property type="component" value="Unassembled WGS sequence"/>
</dbReference>
<feature type="region of interest" description="Disordered" evidence="1">
    <location>
        <begin position="28"/>
        <end position="50"/>
    </location>
</feature>